<dbReference type="PRINTS" id="PR00245">
    <property type="entry name" value="OLFACTORYR"/>
</dbReference>
<evidence type="ECO:0000256" key="4">
    <source>
        <dbReference type="ARBA" id="ARBA00022692"/>
    </source>
</evidence>
<dbReference type="GO" id="GO:0004984">
    <property type="term" value="F:olfactory receptor activity"/>
    <property type="evidence" value="ECO:0007669"/>
    <property type="project" value="InterPro"/>
</dbReference>
<evidence type="ECO:0000313" key="11">
    <source>
        <dbReference type="EMBL" id="EHB00228.1"/>
    </source>
</evidence>
<keyword evidence="4 9" id="KW-0812">Transmembrane</keyword>
<evidence type="ECO:0000259" key="10">
    <source>
        <dbReference type="PROSITE" id="PS50262"/>
    </source>
</evidence>
<reference evidence="11 12" key="1">
    <citation type="journal article" date="2011" name="Nature">
        <title>Genome sequencing reveals insights into physiology and longevity of the naked mole rat.</title>
        <authorList>
            <person name="Kim E.B."/>
            <person name="Fang X."/>
            <person name="Fushan A.A."/>
            <person name="Huang Z."/>
            <person name="Lobanov A.V."/>
            <person name="Han L."/>
            <person name="Marino S.M."/>
            <person name="Sun X."/>
            <person name="Turanov A.A."/>
            <person name="Yang P."/>
            <person name="Yim S.H."/>
            <person name="Zhao X."/>
            <person name="Kasaikina M.V."/>
            <person name="Stoletzki N."/>
            <person name="Peng C."/>
            <person name="Polak P."/>
            <person name="Xiong Z."/>
            <person name="Kiezun A."/>
            <person name="Zhu Y."/>
            <person name="Chen Y."/>
            <person name="Kryukov G.V."/>
            <person name="Zhang Q."/>
            <person name="Peshkin L."/>
            <person name="Yang L."/>
            <person name="Bronson R.T."/>
            <person name="Buffenstein R."/>
            <person name="Wang B."/>
            <person name="Han C."/>
            <person name="Li Q."/>
            <person name="Chen L."/>
            <person name="Zhao W."/>
            <person name="Sunyaev S.R."/>
            <person name="Park T.J."/>
            <person name="Zhang G."/>
            <person name="Wang J."/>
            <person name="Gladyshev V.N."/>
        </authorList>
    </citation>
    <scope>NUCLEOTIDE SEQUENCE [LARGE SCALE GENOMIC DNA]</scope>
</reference>
<proteinExistence type="predicted"/>
<evidence type="ECO:0000256" key="9">
    <source>
        <dbReference type="SAM" id="Phobius"/>
    </source>
</evidence>
<dbReference type="AlphaFoldDB" id="G5AT67"/>
<evidence type="ECO:0000256" key="3">
    <source>
        <dbReference type="ARBA" id="ARBA00022606"/>
    </source>
</evidence>
<dbReference type="InterPro" id="IPR017452">
    <property type="entry name" value="GPCR_Rhodpsn_7TM"/>
</dbReference>
<comment type="subcellular location">
    <subcellularLocation>
        <location evidence="1">Cell membrane</location>
        <topology evidence="1">Multi-pass membrane protein</topology>
    </subcellularLocation>
</comment>
<evidence type="ECO:0000313" key="12">
    <source>
        <dbReference type="Proteomes" id="UP000006813"/>
    </source>
</evidence>
<keyword evidence="8" id="KW-0807">Transducer</keyword>
<dbReference type="EMBL" id="JH166830">
    <property type="protein sequence ID" value="EHB00228.1"/>
    <property type="molecule type" value="Genomic_DNA"/>
</dbReference>
<feature type="domain" description="G-protein coupled receptors family 1 profile" evidence="10">
    <location>
        <begin position="1"/>
        <end position="159"/>
    </location>
</feature>
<dbReference type="Proteomes" id="UP000006813">
    <property type="component" value="Unassembled WGS sequence"/>
</dbReference>
<name>G5AT67_HETGA</name>
<dbReference type="InParanoid" id="G5AT67"/>
<dbReference type="PANTHER" id="PTHR26453">
    <property type="entry name" value="OLFACTORY RECEPTOR"/>
    <property type="match status" value="1"/>
</dbReference>
<organism evidence="11 12">
    <name type="scientific">Heterocephalus glaber</name>
    <name type="common">Naked mole rat</name>
    <dbReference type="NCBI Taxonomy" id="10181"/>
    <lineage>
        <taxon>Eukaryota</taxon>
        <taxon>Metazoa</taxon>
        <taxon>Chordata</taxon>
        <taxon>Craniata</taxon>
        <taxon>Vertebrata</taxon>
        <taxon>Euteleostomi</taxon>
        <taxon>Mammalia</taxon>
        <taxon>Eutheria</taxon>
        <taxon>Euarchontoglires</taxon>
        <taxon>Glires</taxon>
        <taxon>Rodentia</taxon>
        <taxon>Hystricomorpha</taxon>
        <taxon>Bathyergidae</taxon>
        <taxon>Heterocephalus</taxon>
    </lineage>
</organism>
<sequence>MMDIDHYVAFCWPLQYTLIMCPWVCMQMAAACWSSGLANALLQETLTVQLPLCEYHTLDHFCETLALIKLACEGTSANDLALASGGMLFALKSSILLLFSYTFISRAILKLSSAIGRHKALSTCSSHLLVFSTYFGPAIYMYLQPPTHSTQTKFMSLFY</sequence>
<evidence type="ECO:0000256" key="2">
    <source>
        <dbReference type="ARBA" id="ARBA00022475"/>
    </source>
</evidence>
<accession>G5AT67</accession>
<dbReference type="InterPro" id="IPR000725">
    <property type="entry name" value="Olfact_rcpt"/>
</dbReference>
<dbReference type="PROSITE" id="PS50262">
    <property type="entry name" value="G_PROTEIN_RECEP_F1_2"/>
    <property type="match status" value="1"/>
</dbReference>
<keyword evidence="7 11" id="KW-0675">Receptor</keyword>
<dbReference type="Gene3D" id="1.20.1070.10">
    <property type="entry name" value="Rhodopsin 7-helix transmembrane proteins"/>
    <property type="match status" value="1"/>
</dbReference>
<dbReference type="Pfam" id="PF13853">
    <property type="entry name" value="7tm_4"/>
    <property type="match status" value="1"/>
</dbReference>
<evidence type="ECO:0000256" key="5">
    <source>
        <dbReference type="ARBA" id="ARBA00022989"/>
    </source>
</evidence>
<feature type="transmembrane region" description="Helical" evidence="9">
    <location>
        <begin position="121"/>
        <end position="143"/>
    </location>
</feature>
<dbReference type="GO" id="GO:0005886">
    <property type="term" value="C:plasma membrane"/>
    <property type="evidence" value="ECO:0007669"/>
    <property type="project" value="UniProtKB-SubCell"/>
</dbReference>
<keyword evidence="3" id="KW-0716">Sensory transduction</keyword>
<evidence type="ECO:0000256" key="1">
    <source>
        <dbReference type="ARBA" id="ARBA00004651"/>
    </source>
</evidence>
<evidence type="ECO:0000256" key="8">
    <source>
        <dbReference type="ARBA" id="ARBA00023224"/>
    </source>
</evidence>
<evidence type="ECO:0000256" key="6">
    <source>
        <dbReference type="ARBA" id="ARBA00023136"/>
    </source>
</evidence>
<feature type="transmembrane region" description="Helical" evidence="9">
    <location>
        <begin position="89"/>
        <end position="109"/>
    </location>
</feature>
<keyword evidence="6 9" id="KW-0472">Membrane</keyword>
<gene>
    <name evidence="11" type="ORF">GW7_06842</name>
</gene>
<evidence type="ECO:0000256" key="7">
    <source>
        <dbReference type="ARBA" id="ARBA00023170"/>
    </source>
</evidence>
<protein>
    <submittedName>
        <fullName evidence="11">Olfactory receptor 2B11</fullName>
    </submittedName>
</protein>
<dbReference type="SUPFAM" id="SSF81321">
    <property type="entry name" value="Family A G protein-coupled receptor-like"/>
    <property type="match status" value="1"/>
</dbReference>
<keyword evidence="5 9" id="KW-1133">Transmembrane helix</keyword>
<dbReference type="GO" id="GO:0007186">
    <property type="term" value="P:G protein-coupled receptor signaling pathway"/>
    <property type="evidence" value="ECO:0007669"/>
    <property type="project" value="InterPro"/>
</dbReference>
<keyword evidence="2" id="KW-1003">Cell membrane</keyword>